<dbReference type="InterPro" id="IPR052155">
    <property type="entry name" value="Biofilm_reg_signaling"/>
</dbReference>
<keyword evidence="6" id="KW-1185">Reference proteome</keyword>
<dbReference type="InterPro" id="IPR011006">
    <property type="entry name" value="CheY-like_superfamily"/>
</dbReference>
<dbReference type="Pfam" id="PF08448">
    <property type="entry name" value="PAS_4"/>
    <property type="match status" value="1"/>
</dbReference>
<dbReference type="CDD" id="cd19920">
    <property type="entry name" value="REC_PA4781-like"/>
    <property type="match status" value="1"/>
</dbReference>
<dbReference type="Gene3D" id="3.20.20.450">
    <property type="entry name" value="EAL domain"/>
    <property type="match status" value="1"/>
</dbReference>
<dbReference type="Pfam" id="PF00072">
    <property type="entry name" value="Response_reg"/>
    <property type="match status" value="1"/>
</dbReference>
<evidence type="ECO:0000259" key="3">
    <source>
        <dbReference type="PROSITE" id="PS50883"/>
    </source>
</evidence>
<dbReference type="PANTHER" id="PTHR44757:SF2">
    <property type="entry name" value="BIOFILM ARCHITECTURE MAINTENANCE PROTEIN MBAA"/>
    <property type="match status" value="1"/>
</dbReference>
<dbReference type="SMART" id="SM00448">
    <property type="entry name" value="REC"/>
    <property type="match status" value="1"/>
</dbReference>
<dbReference type="SUPFAM" id="SSF141868">
    <property type="entry name" value="EAL domain-like"/>
    <property type="match status" value="1"/>
</dbReference>
<dbReference type="STRING" id="1035707.SAMN05216552_1001415"/>
<dbReference type="InterPro" id="IPR001789">
    <property type="entry name" value="Sig_transdc_resp-reg_receiver"/>
</dbReference>
<dbReference type="NCBIfam" id="TIGR00254">
    <property type="entry name" value="GGDEF"/>
    <property type="match status" value="1"/>
</dbReference>
<protein>
    <submittedName>
        <fullName evidence="5">Diguanylate cyclase (GGDEF) domain-containing protein</fullName>
    </submittedName>
</protein>
<dbReference type="SUPFAM" id="SSF52172">
    <property type="entry name" value="CheY-like"/>
    <property type="match status" value="1"/>
</dbReference>
<dbReference type="SUPFAM" id="SSF55785">
    <property type="entry name" value="PYP-like sensor domain (PAS domain)"/>
    <property type="match status" value="1"/>
</dbReference>
<dbReference type="InterPro" id="IPR043128">
    <property type="entry name" value="Rev_trsase/Diguanyl_cyclase"/>
</dbReference>
<dbReference type="PROSITE" id="PS50110">
    <property type="entry name" value="RESPONSE_REGULATORY"/>
    <property type="match status" value="1"/>
</dbReference>
<dbReference type="SMART" id="SM00052">
    <property type="entry name" value="EAL"/>
    <property type="match status" value="1"/>
</dbReference>
<keyword evidence="1" id="KW-0597">Phosphoprotein</keyword>
<organism evidence="5 6">
    <name type="scientific">Pseudoduganella namucuonensis</name>
    <dbReference type="NCBI Taxonomy" id="1035707"/>
    <lineage>
        <taxon>Bacteria</taxon>
        <taxon>Pseudomonadati</taxon>
        <taxon>Pseudomonadota</taxon>
        <taxon>Betaproteobacteria</taxon>
        <taxon>Burkholderiales</taxon>
        <taxon>Oxalobacteraceae</taxon>
        <taxon>Telluria group</taxon>
        <taxon>Pseudoduganella</taxon>
    </lineage>
</organism>
<dbReference type="InterPro" id="IPR000160">
    <property type="entry name" value="GGDEF_dom"/>
</dbReference>
<dbReference type="Pfam" id="PF00990">
    <property type="entry name" value="GGDEF"/>
    <property type="match status" value="1"/>
</dbReference>
<feature type="domain" description="EAL" evidence="3">
    <location>
        <begin position="492"/>
        <end position="746"/>
    </location>
</feature>
<proteinExistence type="predicted"/>
<dbReference type="RefSeq" id="WP_093552944.1">
    <property type="nucleotide sequence ID" value="NZ_FPBO01000001.1"/>
</dbReference>
<dbReference type="InterPro" id="IPR013656">
    <property type="entry name" value="PAS_4"/>
</dbReference>
<dbReference type="InterPro" id="IPR035965">
    <property type="entry name" value="PAS-like_dom_sf"/>
</dbReference>
<dbReference type="SUPFAM" id="SSF55073">
    <property type="entry name" value="Nucleotide cyclase"/>
    <property type="match status" value="1"/>
</dbReference>
<sequence>MSNAVHPEAADRPRHTILIADDRPSNLGFVVDHLESLGYRVIVAQGGAEALRRIGFARPDLILLDAMMPDMDGFEVCRQLKARGGMDDIPVIFMTALKQTETKLSAFALGAVDYVTKPLQVDEVAARVGTHLQLRDARLRLEGQTRQLRRVRQELLGEAELRTAELKESNRRLQFELAERYAAELALDASALGYQEIFNHVSDALYLIEAGEDGQFHCVQVNPAFVRLVGLPHSVILGQPVSRLFDAAAGARLHAACQRCSASGEAVEEELALELPAGRGILQLTMVRSRVPSRGGGRLVGIGRDVTRLRDYQSQLAFLAQRDPLTGLPNRHSFRDSLSQALARTAAGAGGVGVLLLGLDHFRDINDGLGRARGDRVLVSCAALLERAIGGTGLLARVGGDQFAILVEWAGGDVGLGLLARRLLRLVAKLIDIDGYELALGCSIGVCKAPQDGDDAETLLCNVETAMYRAKAEGRNRCQYFTAEMSSSTRRRVEIGNALRYAIRNAELSLHYQPRASLDGGGMAGMEALLRWDARLLGRIAPSEFIPLAEQNGLILRIGQWVLNQACRQAQAWRQRLGVALPIAVNLSARQFHDADLVRAVEAALQASGLPPRLLELELTESMLMHDAKRTARTLAALKAIGVRLAVDDFGTGYSSLSYLKSFPLDYLKIDRSFVSGLPEDRNDGAIVRAIIAMAHTLGLKVIAEGVETAGQLDFLRAQRCDEVQGYFFSRPLPAPEMEAWLSRPEAERSGMIPPTPAGGE</sequence>
<evidence type="ECO:0000259" key="4">
    <source>
        <dbReference type="PROSITE" id="PS50887"/>
    </source>
</evidence>
<dbReference type="PROSITE" id="PS50883">
    <property type="entry name" value="EAL"/>
    <property type="match status" value="1"/>
</dbReference>
<evidence type="ECO:0000313" key="6">
    <source>
        <dbReference type="Proteomes" id="UP000199391"/>
    </source>
</evidence>
<dbReference type="OrthoDB" id="8765799at2"/>
<dbReference type="InterPro" id="IPR029787">
    <property type="entry name" value="Nucleotide_cyclase"/>
</dbReference>
<dbReference type="Pfam" id="PF00563">
    <property type="entry name" value="EAL"/>
    <property type="match status" value="1"/>
</dbReference>
<evidence type="ECO:0000259" key="2">
    <source>
        <dbReference type="PROSITE" id="PS50110"/>
    </source>
</evidence>
<dbReference type="FunFam" id="3.20.20.450:FF:000001">
    <property type="entry name" value="Cyclic di-GMP phosphodiesterase yahA"/>
    <property type="match status" value="1"/>
</dbReference>
<dbReference type="GO" id="GO:0000160">
    <property type="term" value="P:phosphorelay signal transduction system"/>
    <property type="evidence" value="ECO:0007669"/>
    <property type="project" value="InterPro"/>
</dbReference>
<dbReference type="Proteomes" id="UP000199391">
    <property type="component" value="Unassembled WGS sequence"/>
</dbReference>
<feature type="modified residue" description="4-aspartylphosphate" evidence="1">
    <location>
        <position position="65"/>
    </location>
</feature>
<accession>A0A1I7F6T3</accession>
<name>A0A1I7F6T3_9BURK</name>
<dbReference type="InterPro" id="IPR001633">
    <property type="entry name" value="EAL_dom"/>
</dbReference>
<dbReference type="Gene3D" id="3.40.50.2300">
    <property type="match status" value="1"/>
</dbReference>
<dbReference type="CDD" id="cd01949">
    <property type="entry name" value="GGDEF"/>
    <property type="match status" value="1"/>
</dbReference>
<dbReference type="Gene3D" id="3.30.450.20">
    <property type="entry name" value="PAS domain"/>
    <property type="match status" value="1"/>
</dbReference>
<evidence type="ECO:0000256" key="1">
    <source>
        <dbReference type="PROSITE-ProRule" id="PRU00169"/>
    </source>
</evidence>
<dbReference type="InterPro" id="IPR035919">
    <property type="entry name" value="EAL_sf"/>
</dbReference>
<evidence type="ECO:0000313" key="5">
    <source>
        <dbReference type="EMBL" id="SFU31902.1"/>
    </source>
</evidence>
<dbReference type="PROSITE" id="PS50887">
    <property type="entry name" value="GGDEF"/>
    <property type="match status" value="1"/>
</dbReference>
<dbReference type="Gene3D" id="3.30.70.270">
    <property type="match status" value="1"/>
</dbReference>
<dbReference type="EMBL" id="FPBO01000001">
    <property type="protein sequence ID" value="SFU31902.1"/>
    <property type="molecule type" value="Genomic_DNA"/>
</dbReference>
<dbReference type="SMART" id="SM00267">
    <property type="entry name" value="GGDEF"/>
    <property type="match status" value="1"/>
</dbReference>
<feature type="domain" description="GGDEF" evidence="4">
    <location>
        <begin position="350"/>
        <end position="483"/>
    </location>
</feature>
<gene>
    <name evidence="5" type="ORF">SAMN05216552_1001415</name>
</gene>
<dbReference type="PANTHER" id="PTHR44757">
    <property type="entry name" value="DIGUANYLATE CYCLASE DGCP"/>
    <property type="match status" value="1"/>
</dbReference>
<dbReference type="CDD" id="cd01948">
    <property type="entry name" value="EAL"/>
    <property type="match status" value="1"/>
</dbReference>
<feature type="domain" description="Response regulatory" evidence="2">
    <location>
        <begin position="16"/>
        <end position="132"/>
    </location>
</feature>
<reference evidence="6" key="1">
    <citation type="submission" date="2016-10" db="EMBL/GenBank/DDBJ databases">
        <authorList>
            <person name="Varghese N."/>
            <person name="Submissions S."/>
        </authorList>
    </citation>
    <scope>NUCLEOTIDE SEQUENCE [LARGE SCALE GENOMIC DNA]</scope>
    <source>
        <strain evidence="6">CGMCC 1.11014</strain>
    </source>
</reference>
<dbReference type="AlphaFoldDB" id="A0A1I7F6T3"/>